<dbReference type="AlphaFoldDB" id="A0A286TVW1"/>
<keyword evidence="3" id="KW-1185">Reference proteome</keyword>
<proteinExistence type="predicted"/>
<sequence>MDDSIQSIRYVPSIKKLNPKGKADNNKGKKEKKDDFSKLISDNDKEMQSREDNQVNEENETTLQEKADDDFDTNCGIMLDTEI</sequence>
<dbReference type="RefSeq" id="WP_096893225.1">
    <property type="nucleotide sequence ID" value="NZ_BAOS01000005.1"/>
</dbReference>
<comment type="caution">
    <text evidence="2">The sequence shown here is derived from an EMBL/GenBank/DDBJ whole genome shotgun (WGS) entry which is preliminary data.</text>
</comment>
<evidence type="ECO:0000313" key="2">
    <source>
        <dbReference type="EMBL" id="GAX60027.1"/>
    </source>
</evidence>
<evidence type="ECO:0000256" key="1">
    <source>
        <dbReference type="SAM" id="MobiDB-lite"/>
    </source>
</evidence>
<accession>A0A286TVW1</accession>
<name>A0A286TVW1_9BACT</name>
<gene>
    <name evidence="2" type="ORF">SCALIN_C05_0112</name>
</gene>
<dbReference type="EMBL" id="BAOS01000005">
    <property type="protein sequence ID" value="GAX60027.1"/>
    <property type="molecule type" value="Genomic_DNA"/>
</dbReference>
<evidence type="ECO:0000313" key="3">
    <source>
        <dbReference type="Proteomes" id="UP000218542"/>
    </source>
</evidence>
<protein>
    <submittedName>
        <fullName evidence="2">Permease</fullName>
    </submittedName>
</protein>
<reference evidence="3" key="1">
    <citation type="journal article" date="2017" name="Environ. Microbiol. Rep.">
        <title>Genetic Diversity of Marine Anaerobic Ammonium-Oxidizing Bacteria as Revealed by Genomic and Proteomic Analyses of 'Candidatus Scalindua japonica'.</title>
        <authorList>
            <person name="Oshiki M."/>
            <person name="Mizuto K."/>
            <person name="Kimura Z."/>
            <person name="Kindaichi T."/>
            <person name="Satoh H."/>
            <person name="Okabe S."/>
        </authorList>
    </citation>
    <scope>NUCLEOTIDE SEQUENCE [LARGE SCALE GENOMIC DNA]</scope>
    <source>
        <strain evidence="3">husup-a2</strain>
    </source>
</reference>
<feature type="compositionally biased region" description="Basic and acidic residues" evidence="1">
    <location>
        <begin position="21"/>
        <end position="53"/>
    </location>
</feature>
<organism evidence="2 3">
    <name type="scientific">Candidatus Scalindua japonica</name>
    <dbReference type="NCBI Taxonomy" id="1284222"/>
    <lineage>
        <taxon>Bacteria</taxon>
        <taxon>Pseudomonadati</taxon>
        <taxon>Planctomycetota</taxon>
        <taxon>Candidatus Brocadiia</taxon>
        <taxon>Candidatus Brocadiales</taxon>
        <taxon>Candidatus Scalinduaceae</taxon>
        <taxon>Candidatus Scalindua</taxon>
    </lineage>
</organism>
<feature type="region of interest" description="Disordered" evidence="1">
    <location>
        <begin position="1"/>
        <end position="83"/>
    </location>
</feature>
<dbReference type="Proteomes" id="UP000218542">
    <property type="component" value="Unassembled WGS sequence"/>
</dbReference>